<evidence type="ECO:0000313" key="1">
    <source>
        <dbReference type="EMBL" id="GAA4036527.1"/>
    </source>
</evidence>
<dbReference type="EMBL" id="BAABAL010000027">
    <property type="protein sequence ID" value="GAA4036527.1"/>
    <property type="molecule type" value="Genomic_DNA"/>
</dbReference>
<dbReference type="Proteomes" id="UP001501747">
    <property type="component" value="Unassembled WGS sequence"/>
</dbReference>
<evidence type="ECO:0000313" key="2">
    <source>
        <dbReference type="Proteomes" id="UP001501747"/>
    </source>
</evidence>
<sequence>MCAKNIHRVRELLPHQLSVLFKYSIDTARPEYLPHVVSARASFVRCLHDVAFQFTRMFIDGHEVIWVDDDLA</sequence>
<dbReference type="RefSeq" id="WP_344885881.1">
    <property type="nucleotide sequence ID" value="NZ_BAABAL010000027.1"/>
</dbReference>
<proteinExistence type="predicted"/>
<accession>A0ABP7U5M4</accession>
<gene>
    <name evidence="1" type="ORF">GCM10022247_72920</name>
</gene>
<reference evidence="2" key="1">
    <citation type="journal article" date="2019" name="Int. J. Syst. Evol. Microbiol.">
        <title>The Global Catalogue of Microorganisms (GCM) 10K type strain sequencing project: providing services to taxonomists for standard genome sequencing and annotation.</title>
        <authorList>
            <consortium name="The Broad Institute Genomics Platform"/>
            <consortium name="The Broad Institute Genome Sequencing Center for Infectious Disease"/>
            <person name="Wu L."/>
            <person name="Ma J."/>
        </authorList>
    </citation>
    <scope>NUCLEOTIDE SEQUENCE [LARGE SCALE GENOMIC DNA]</scope>
    <source>
        <strain evidence="2">JCM 17342</strain>
    </source>
</reference>
<protein>
    <submittedName>
        <fullName evidence="1">Uncharacterized protein</fullName>
    </submittedName>
</protein>
<organism evidence="1 2">
    <name type="scientific">Allokutzneria multivorans</name>
    <dbReference type="NCBI Taxonomy" id="1142134"/>
    <lineage>
        <taxon>Bacteria</taxon>
        <taxon>Bacillati</taxon>
        <taxon>Actinomycetota</taxon>
        <taxon>Actinomycetes</taxon>
        <taxon>Pseudonocardiales</taxon>
        <taxon>Pseudonocardiaceae</taxon>
        <taxon>Allokutzneria</taxon>
    </lineage>
</organism>
<comment type="caution">
    <text evidence="1">The sequence shown here is derived from an EMBL/GenBank/DDBJ whole genome shotgun (WGS) entry which is preliminary data.</text>
</comment>
<keyword evidence="2" id="KW-1185">Reference proteome</keyword>
<name>A0ABP7U5M4_9PSEU</name>